<accession>A0A4T0WX50</accession>
<evidence type="ECO:0000256" key="3">
    <source>
        <dbReference type="ARBA" id="ARBA00022552"/>
    </source>
</evidence>
<evidence type="ECO:0000256" key="7">
    <source>
        <dbReference type="SAM" id="Coils"/>
    </source>
</evidence>
<evidence type="ECO:0000256" key="5">
    <source>
        <dbReference type="ARBA" id="ARBA00023242"/>
    </source>
</evidence>
<evidence type="ECO:0000313" key="9">
    <source>
        <dbReference type="EMBL" id="TID17264.1"/>
    </source>
</evidence>
<dbReference type="OrthoDB" id="1421013at2759"/>
<feature type="coiled-coil region" evidence="7">
    <location>
        <begin position="37"/>
        <end position="64"/>
    </location>
</feature>
<dbReference type="Proteomes" id="UP000307173">
    <property type="component" value="Unassembled WGS sequence"/>
</dbReference>
<proteinExistence type="inferred from homology"/>
<keyword evidence="3 6" id="KW-0698">rRNA processing</keyword>
<evidence type="ECO:0000256" key="2">
    <source>
        <dbReference type="ARBA" id="ARBA00009154"/>
    </source>
</evidence>
<comment type="caution">
    <text evidence="9">The sequence shown here is derived from an EMBL/GenBank/DDBJ whole genome shotgun (WGS) entry which is preliminary data.</text>
</comment>
<evidence type="ECO:0000256" key="6">
    <source>
        <dbReference type="RuleBase" id="RU368003"/>
    </source>
</evidence>
<keyword evidence="7" id="KW-0175">Coiled coil</keyword>
<feature type="region of interest" description="Disordered" evidence="8">
    <location>
        <begin position="156"/>
        <end position="206"/>
    </location>
</feature>
<sequence length="206" mass="23384">MSNVETSAVQSLLNNLQSLTHSFTTELKDNLIAQTLNESLEEIIKRGEIEKNEAVSELEQAKLLNLNAYVLVSLYFTHLKLKGDKLDSNSPIVSEINRVKTFMDKVKIAETQLSQKEGNVVDQIEGTKDFIEKHYSNNNGRAPAVSKVHFEPKDEASKTGTHFRFDGKEEQKQMEKSLKATRTKKVYTKPASKIKKTTSKQKKNRK</sequence>
<dbReference type="PANTHER" id="PTHR15341:SF3">
    <property type="entry name" value="NUCLEAR NUCLEIC ACID-BINDING PROTEIN C1D"/>
    <property type="match status" value="1"/>
</dbReference>
<dbReference type="AlphaFoldDB" id="A0A4T0WX50"/>
<evidence type="ECO:0000256" key="8">
    <source>
        <dbReference type="SAM" id="MobiDB-lite"/>
    </source>
</evidence>
<dbReference type="GO" id="GO:0003677">
    <property type="term" value="F:DNA binding"/>
    <property type="evidence" value="ECO:0007669"/>
    <property type="project" value="TreeGrafter"/>
</dbReference>
<feature type="compositionally biased region" description="Basic and acidic residues" evidence="8">
    <location>
        <begin position="156"/>
        <end position="178"/>
    </location>
</feature>
<dbReference type="InterPro" id="IPR011082">
    <property type="entry name" value="Exosome-assoc_fac/DNA_repair"/>
</dbReference>
<keyword evidence="10" id="KW-1185">Reference proteome</keyword>
<evidence type="ECO:0000256" key="4">
    <source>
        <dbReference type="ARBA" id="ARBA00022884"/>
    </source>
</evidence>
<dbReference type="GO" id="GO:0010468">
    <property type="term" value="P:regulation of gene expression"/>
    <property type="evidence" value="ECO:0007669"/>
    <property type="project" value="TreeGrafter"/>
</dbReference>
<name>A0A4T0WX50_9ASCO</name>
<organism evidence="9 10">
    <name type="scientific">Pichia inconspicua</name>
    <dbReference type="NCBI Taxonomy" id="52247"/>
    <lineage>
        <taxon>Eukaryota</taxon>
        <taxon>Fungi</taxon>
        <taxon>Dikarya</taxon>
        <taxon>Ascomycota</taxon>
        <taxon>Saccharomycotina</taxon>
        <taxon>Pichiomycetes</taxon>
        <taxon>Pichiales</taxon>
        <taxon>Pichiaceae</taxon>
        <taxon>Pichia</taxon>
    </lineage>
</organism>
<dbReference type="GO" id="GO:0000178">
    <property type="term" value="C:exosome (RNase complex)"/>
    <property type="evidence" value="ECO:0007669"/>
    <property type="project" value="TreeGrafter"/>
</dbReference>
<keyword evidence="5 6" id="KW-0539">Nucleus</keyword>
<evidence type="ECO:0000256" key="1">
    <source>
        <dbReference type="ARBA" id="ARBA00004123"/>
    </source>
</evidence>
<dbReference type="Pfam" id="PF04000">
    <property type="entry name" value="Sas10_Utp3"/>
    <property type="match status" value="1"/>
</dbReference>
<dbReference type="EMBL" id="SELW01000636">
    <property type="protein sequence ID" value="TID17264.1"/>
    <property type="molecule type" value="Genomic_DNA"/>
</dbReference>
<dbReference type="GO" id="GO:0000460">
    <property type="term" value="P:maturation of 5.8S rRNA"/>
    <property type="evidence" value="ECO:0007669"/>
    <property type="project" value="TreeGrafter"/>
</dbReference>
<comment type="similarity">
    <text evidence="2 6">Belongs to the C1D family.</text>
</comment>
<dbReference type="InterPro" id="IPR007146">
    <property type="entry name" value="Sas10/Utp3/C1D"/>
</dbReference>
<comment type="function">
    <text evidence="6">Required for exosome-dependent processing of pre-rRNA and small nucleolar RNA (snRNA) precursors. Involved in processing of 35S pre-rRNA at the A0, A1 and A2 sites.</text>
</comment>
<reference evidence="9 10" key="1">
    <citation type="journal article" date="2019" name="Front. Genet.">
        <title>Whole-Genome Sequencing of the Opportunistic Yeast Pathogen Candida inconspicua Uncovers Its Hybrid Origin.</title>
        <authorList>
            <person name="Mixao V."/>
            <person name="Hansen A.P."/>
            <person name="Saus E."/>
            <person name="Boekhout T."/>
            <person name="Lass-Florl C."/>
            <person name="Gabaldon T."/>
        </authorList>
    </citation>
    <scope>NUCLEOTIDE SEQUENCE [LARGE SCALE GENOMIC DNA]</scope>
    <source>
        <strain evidence="9 10">CBS 180</strain>
    </source>
</reference>
<dbReference type="STRING" id="52247.A0A4T0WX50"/>
<protein>
    <recommendedName>
        <fullName evidence="6">Exosome complex protein</fullName>
    </recommendedName>
</protein>
<dbReference type="GO" id="GO:0005730">
    <property type="term" value="C:nucleolus"/>
    <property type="evidence" value="ECO:0007669"/>
    <property type="project" value="TreeGrafter"/>
</dbReference>
<dbReference type="PANTHER" id="PTHR15341">
    <property type="entry name" value="SUN-COR STEROID HORMONE RECEPTOR CO-REPRESSOR"/>
    <property type="match status" value="1"/>
</dbReference>
<keyword evidence="4 6" id="KW-0694">RNA-binding</keyword>
<feature type="compositionally biased region" description="Basic residues" evidence="8">
    <location>
        <begin position="179"/>
        <end position="206"/>
    </location>
</feature>
<comment type="subcellular location">
    <subcellularLocation>
        <location evidence="1 6">Nucleus</location>
    </subcellularLocation>
</comment>
<dbReference type="GO" id="GO:0003723">
    <property type="term" value="F:RNA binding"/>
    <property type="evidence" value="ECO:0007669"/>
    <property type="project" value="UniProtKB-UniRule"/>
</dbReference>
<evidence type="ECO:0000313" key="10">
    <source>
        <dbReference type="Proteomes" id="UP000307173"/>
    </source>
</evidence>
<gene>
    <name evidence="9" type="ORF">CANINC_004028</name>
</gene>